<accession>A0A242CCA5</accession>
<dbReference type="GO" id="GO:0006465">
    <property type="term" value="P:signal peptide processing"/>
    <property type="evidence" value="ECO:0007669"/>
    <property type="project" value="InterPro"/>
</dbReference>
<keyword evidence="7" id="KW-1185">Reference proteome</keyword>
<dbReference type="AlphaFoldDB" id="A0A242CCA5"/>
<dbReference type="EMBL" id="NGLE01000003">
    <property type="protein sequence ID" value="OTO07841.1"/>
    <property type="molecule type" value="Genomic_DNA"/>
</dbReference>
<dbReference type="InterPro" id="IPR000223">
    <property type="entry name" value="Pept_S26A_signal_pept_1"/>
</dbReference>
<reference evidence="5 7" key="2">
    <citation type="submission" date="2018-07" db="EMBL/GenBank/DDBJ databases">
        <title>The Genome Sequence of Enterococcus sp. DIV0659b.</title>
        <authorList>
            <consortium name="The Broad Institute Genomics Platform"/>
            <consortium name="The Broad Institute Genomic Center for Infectious Diseases"/>
            <person name="Earl A."/>
            <person name="Manson A."/>
            <person name="Schwartman J."/>
            <person name="Gilmore M."/>
            <person name="Abouelleil A."/>
            <person name="Cao P."/>
            <person name="Chapman S."/>
            <person name="Cusick C."/>
            <person name="Shea T."/>
            <person name="Young S."/>
            <person name="Neafsey D."/>
            <person name="Nusbaum C."/>
            <person name="Birren B."/>
        </authorList>
    </citation>
    <scope>NUCLEOTIDE SEQUENCE [LARGE SCALE GENOMIC DNA]</scope>
    <source>
        <strain evidence="5 7">4G2_DIV0659</strain>
    </source>
</reference>
<comment type="caution">
    <text evidence="6">The sequence shown here is derived from an EMBL/GenBank/DDBJ whole genome shotgun (WGS) entry which is preliminary data.</text>
</comment>
<dbReference type="GO" id="GO:0005886">
    <property type="term" value="C:plasma membrane"/>
    <property type="evidence" value="ECO:0007669"/>
    <property type="project" value="UniProtKB-SubCell"/>
</dbReference>
<dbReference type="NCBIfam" id="TIGR02227">
    <property type="entry name" value="sigpep_I_bact"/>
    <property type="match status" value="1"/>
</dbReference>
<dbReference type="CDD" id="cd06530">
    <property type="entry name" value="S26_SPase_I"/>
    <property type="match status" value="1"/>
</dbReference>
<dbReference type="Gene3D" id="2.10.109.10">
    <property type="entry name" value="Umud Fragment, subunit A"/>
    <property type="match status" value="1"/>
</dbReference>
<evidence type="ECO:0000313" key="5">
    <source>
        <dbReference type="EMBL" id="MEI5993779.1"/>
    </source>
</evidence>
<keyword evidence="3" id="KW-0378">Hydrolase</keyword>
<dbReference type="PRINTS" id="PR00727">
    <property type="entry name" value="LEADERPTASE"/>
</dbReference>
<evidence type="ECO:0000256" key="1">
    <source>
        <dbReference type="ARBA" id="ARBA00004401"/>
    </source>
</evidence>
<dbReference type="Pfam" id="PF10502">
    <property type="entry name" value="Peptidase_S26"/>
    <property type="match status" value="1"/>
</dbReference>
<feature type="domain" description="Peptidase S26" evidence="4">
    <location>
        <begin position="80"/>
        <end position="238"/>
    </location>
</feature>
<dbReference type="RefSeq" id="WP_256924824.1">
    <property type="nucleotide sequence ID" value="NZ_NGLE02000001.1"/>
</dbReference>
<dbReference type="EC" id="3.4.21.89" evidence="3"/>
<dbReference type="PANTHER" id="PTHR43390">
    <property type="entry name" value="SIGNAL PEPTIDASE I"/>
    <property type="match status" value="1"/>
</dbReference>
<reference evidence="6" key="1">
    <citation type="submission" date="2017-05" db="EMBL/GenBank/DDBJ databases">
        <title>The Genome Sequence of Enterococcus sp. 4G2_DIV0659.</title>
        <authorList>
            <consortium name="The Broad Institute Genomics Platform"/>
            <consortium name="The Broad Institute Genomic Center for Infectious Diseases"/>
            <person name="Earl A."/>
            <person name="Manson A."/>
            <person name="Schwartman J."/>
            <person name="Gilmore M."/>
            <person name="Abouelleil A."/>
            <person name="Cao P."/>
            <person name="Chapman S."/>
            <person name="Cusick C."/>
            <person name="Shea T."/>
            <person name="Young S."/>
            <person name="Neafsey D."/>
            <person name="Nusbaum C."/>
            <person name="Birren B."/>
        </authorList>
    </citation>
    <scope>NUCLEOTIDE SEQUENCE [LARGE SCALE GENOMIC DNA]</scope>
    <source>
        <strain evidence="6">4G2_DIV0659</strain>
    </source>
</reference>
<sequence length="247" mass="29282">MSWREQKKIEKKSVHSRRLYKNNQVNYEKKKQIKKKPSDEWQEHTIHLKASKLKKKSVKRKKKYIRKKRWRKQVQQLMKELGISFILLGTILYIISLFTFSVVKIEGYSMMPTVNNGDRVFVSKLSKVKRFSMILYKDSKSNEYAVRRIIGLPEEQVSYRNDILTINNVEVYERFLAEQLSRAKDSKTTFTEDWKPSGASIPKGKYLVLGDNRPYAIDSRTYGYIDEKEIIGVVEMRIFPIHTISQF</sequence>
<keyword evidence="3" id="KW-0645">Protease</keyword>
<evidence type="ECO:0000259" key="4">
    <source>
        <dbReference type="Pfam" id="PF10502"/>
    </source>
</evidence>
<dbReference type="Proteomes" id="UP000195139">
    <property type="component" value="Unassembled WGS sequence"/>
</dbReference>
<name>A0A242CCA5_9ENTE</name>
<comment type="catalytic activity">
    <reaction evidence="3">
        <text>Cleavage of hydrophobic, N-terminal signal or leader sequences from secreted and periplasmic proteins.</text>
        <dbReference type="EC" id="3.4.21.89"/>
    </reaction>
</comment>
<comment type="subcellular location">
    <subcellularLocation>
        <location evidence="1">Cell membrane</location>
        <topology evidence="1">Single-pass type II membrane protein</topology>
    </subcellularLocation>
    <subcellularLocation>
        <location evidence="3">Membrane</location>
        <topology evidence="3">Single-pass type II membrane protein</topology>
    </subcellularLocation>
</comment>
<dbReference type="GO" id="GO:0009003">
    <property type="term" value="F:signal peptidase activity"/>
    <property type="evidence" value="ECO:0007669"/>
    <property type="project" value="UniProtKB-EC"/>
</dbReference>
<evidence type="ECO:0000256" key="3">
    <source>
        <dbReference type="RuleBase" id="RU362042"/>
    </source>
</evidence>
<comment type="similarity">
    <text evidence="2 3">Belongs to the peptidase S26 family.</text>
</comment>
<feature type="transmembrane region" description="Helical" evidence="3">
    <location>
        <begin position="81"/>
        <end position="103"/>
    </location>
</feature>
<evidence type="ECO:0000313" key="7">
    <source>
        <dbReference type="Proteomes" id="UP000195139"/>
    </source>
</evidence>
<dbReference type="STRING" id="1834181.A5880_002111"/>
<keyword evidence="3" id="KW-1133">Transmembrane helix</keyword>
<dbReference type="InterPro" id="IPR019533">
    <property type="entry name" value="Peptidase_S26"/>
</dbReference>
<keyword evidence="3" id="KW-0812">Transmembrane</keyword>
<organism evidence="6">
    <name type="scientific">Candidatus Enterococcus mansonii</name>
    <dbReference type="NCBI Taxonomy" id="1834181"/>
    <lineage>
        <taxon>Bacteria</taxon>
        <taxon>Bacillati</taxon>
        <taxon>Bacillota</taxon>
        <taxon>Bacilli</taxon>
        <taxon>Lactobacillales</taxon>
        <taxon>Enterococcaceae</taxon>
        <taxon>Enterococcus</taxon>
    </lineage>
</organism>
<protein>
    <recommendedName>
        <fullName evidence="3">Signal peptidase I</fullName>
        <ecNumber evidence="3">3.4.21.89</ecNumber>
    </recommendedName>
</protein>
<dbReference type="EMBL" id="NGLE02000001">
    <property type="protein sequence ID" value="MEI5993779.1"/>
    <property type="molecule type" value="Genomic_DNA"/>
</dbReference>
<dbReference type="SUPFAM" id="SSF51306">
    <property type="entry name" value="LexA/Signal peptidase"/>
    <property type="match status" value="1"/>
</dbReference>
<evidence type="ECO:0000313" key="6">
    <source>
        <dbReference type="EMBL" id="OTO07841.1"/>
    </source>
</evidence>
<keyword evidence="3" id="KW-0472">Membrane</keyword>
<dbReference type="PANTHER" id="PTHR43390:SF1">
    <property type="entry name" value="CHLOROPLAST PROCESSING PEPTIDASE"/>
    <property type="match status" value="1"/>
</dbReference>
<gene>
    <name evidence="5" type="ORF">A5880_001326</name>
    <name evidence="6" type="ORF">A5880_002111</name>
</gene>
<evidence type="ECO:0000256" key="2">
    <source>
        <dbReference type="ARBA" id="ARBA00009370"/>
    </source>
</evidence>
<dbReference type="GO" id="GO:0004252">
    <property type="term" value="F:serine-type endopeptidase activity"/>
    <property type="evidence" value="ECO:0007669"/>
    <property type="project" value="InterPro"/>
</dbReference>
<proteinExistence type="inferred from homology"/>
<dbReference type="InterPro" id="IPR036286">
    <property type="entry name" value="LexA/Signal_pep-like_sf"/>
</dbReference>